<evidence type="ECO:0000259" key="7">
    <source>
        <dbReference type="Pfam" id="PF09182"/>
    </source>
</evidence>
<dbReference type="EMBL" id="RKRK01000007">
    <property type="protein sequence ID" value="RPF54479.1"/>
    <property type="molecule type" value="Genomic_DNA"/>
</dbReference>
<evidence type="ECO:0000256" key="1">
    <source>
        <dbReference type="ARBA" id="ARBA00011738"/>
    </source>
</evidence>
<dbReference type="InterPro" id="IPR000836">
    <property type="entry name" value="PRTase_dom"/>
</dbReference>
<feature type="domain" description="Phosphoribosyltransferase" evidence="6">
    <location>
        <begin position="108"/>
        <end position="265"/>
    </location>
</feature>
<dbReference type="InterPro" id="IPR010078">
    <property type="entry name" value="PurR_Bsub"/>
</dbReference>
<keyword evidence="3" id="KW-0238">DNA-binding</keyword>
<dbReference type="InterPro" id="IPR029057">
    <property type="entry name" value="PRTase-like"/>
</dbReference>
<dbReference type="InterPro" id="IPR036388">
    <property type="entry name" value="WH-like_DNA-bd_sf"/>
</dbReference>
<dbReference type="PANTHER" id="PTHR43864">
    <property type="entry name" value="HYPOXANTHINE/GUANINE PHOSPHORIBOSYLTRANSFERASE"/>
    <property type="match status" value="1"/>
</dbReference>
<dbReference type="Gene3D" id="3.40.50.2020">
    <property type="match status" value="1"/>
</dbReference>
<comment type="caution">
    <text evidence="8">The sequence shown here is derived from an EMBL/GenBank/DDBJ whole genome shotgun (WGS) entry which is preliminary data.</text>
</comment>
<gene>
    <name evidence="8" type="ORF">EDD62_1781</name>
</gene>
<evidence type="ECO:0000313" key="9">
    <source>
        <dbReference type="Proteomes" id="UP000277108"/>
    </source>
</evidence>
<dbReference type="OrthoDB" id="4213751at2"/>
<dbReference type="STRING" id="1849491.BVH56_08505"/>
<dbReference type="AlphaFoldDB" id="A0A1Q1G3M3"/>
<keyword evidence="2" id="KW-0805">Transcription regulation</keyword>
<dbReference type="NCBIfam" id="TIGR01743">
    <property type="entry name" value="purR_Bsub"/>
    <property type="match status" value="1"/>
</dbReference>
<dbReference type="InterPro" id="IPR036390">
    <property type="entry name" value="WH_DNA-bd_sf"/>
</dbReference>
<dbReference type="Pfam" id="PF00156">
    <property type="entry name" value="Pribosyltran"/>
    <property type="match status" value="1"/>
</dbReference>
<evidence type="ECO:0000256" key="2">
    <source>
        <dbReference type="ARBA" id="ARBA00023015"/>
    </source>
</evidence>
<name>A0A1Q1G3M3_9BACL</name>
<accession>A0A3N5BC14</accession>
<evidence type="ECO:0000313" key="8">
    <source>
        <dbReference type="EMBL" id="RPF54479.1"/>
    </source>
</evidence>
<dbReference type="InterPro" id="IPR050118">
    <property type="entry name" value="Pur/Pyrimidine_PRTase"/>
</dbReference>
<feature type="domain" description="Bacterial purine repressor N-terminal" evidence="7">
    <location>
        <begin position="4"/>
        <end position="73"/>
    </location>
</feature>
<dbReference type="GO" id="GO:0003677">
    <property type="term" value="F:DNA binding"/>
    <property type="evidence" value="ECO:0007669"/>
    <property type="project" value="UniProtKB-KW"/>
</dbReference>
<dbReference type="RefSeq" id="WP_077141015.1">
    <property type="nucleotide sequence ID" value="NZ_CBCSGK010000008.1"/>
</dbReference>
<dbReference type="SUPFAM" id="SSF53271">
    <property type="entry name" value="PRTase-like"/>
    <property type="match status" value="1"/>
</dbReference>
<dbReference type="Gene3D" id="1.10.10.10">
    <property type="entry name" value="Winged helix-like DNA-binding domain superfamily/Winged helix DNA-binding domain"/>
    <property type="match status" value="1"/>
</dbReference>
<comment type="similarity">
    <text evidence="5">Belongs to the purine/pyrimidine phosphoribosyltransferase family. PurR subfamily.</text>
</comment>
<comment type="subunit">
    <text evidence="1">Homodimer.</text>
</comment>
<keyword evidence="4" id="KW-0804">Transcription</keyword>
<dbReference type="SUPFAM" id="SSF46785">
    <property type="entry name" value="Winged helix' DNA-binding domain"/>
    <property type="match status" value="1"/>
</dbReference>
<keyword evidence="9" id="KW-1185">Reference proteome</keyword>
<dbReference type="Pfam" id="PF09182">
    <property type="entry name" value="PuR_N"/>
    <property type="match status" value="1"/>
</dbReference>
<dbReference type="GO" id="GO:0045982">
    <property type="term" value="P:negative regulation of purine nucleobase metabolic process"/>
    <property type="evidence" value="ECO:0007669"/>
    <property type="project" value="InterPro"/>
</dbReference>
<sequence>MKYKRSMRIILMTEHLLSKPNVNIPLTYFAERFGQAKSSISEDVQILKETFESNGIGLIKTSAGASGGVLFQPEVSVAEARLVIDSMCSMLSDKERLLPGGYLFMSDIVGNPSLMHDVGRLFATVYQHERIDAVVTIATKGITIANAVGYAMNCPVAVIRKDNKVTEGSTVSINYVSGSTRKIETMVLSKRTLKEGSNVLIVDDFLRAGGSINGVIHLMNEFKANVVGIGVLAEVKGIENRLIDNYVSLVAIEDIDEFRQQFTVDHGNYLTHLQANK</sequence>
<evidence type="ECO:0000256" key="4">
    <source>
        <dbReference type="ARBA" id="ARBA00023163"/>
    </source>
</evidence>
<evidence type="ECO:0000256" key="3">
    <source>
        <dbReference type="ARBA" id="ARBA00023125"/>
    </source>
</evidence>
<evidence type="ECO:0000259" key="6">
    <source>
        <dbReference type="Pfam" id="PF00156"/>
    </source>
</evidence>
<accession>A0A1Q1G3M3</accession>
<dbReference type="InterPro" id="IPR015265">
    <property type="entry name" value="PuR_N"/>
</dbReference>
<reference evidence="8 9" key="1">
    <citation type="submission" date="2018-11" db="EMBL/GenBank/DDBJ databases">
        <title>Genomic Encyclopedia of Type Strains, Phase IV (KMG-IV): sequencing the most valuable type-strain genomes for metagenomic binning, comparative biology and taxonomic classification.</title>
        <authorList>
            <person name="Goeker M."/>
        </authorList>
    </citation>
    <scope>NUCLEOTIDE SEQUENCE [LARGE SCALE GENOMIC DNA]</scope>
    <source>
        <strain evidence="8 9">DSM 29158</strain>
    </source>
</reference>
<dbReference type="CDD" id="cd06223">
    <property type="entry name" value="PRTases_typeI"/>
    <property type="match status" value="1"/>
</dbReference>
<protein>
    <submittedName>
        <fullName evidence="8">Purine operon repressor PurR</fullName>
    </submittedName>
</protein>
<dbReference type="Proteomes" id="UP000277108">
    <property type="component" value="Unassembled WGS sequence"/>
</dbReference>
<evidence type="ECO:0000256" key="5">
    <source>
        <dbReference type="ARBA" id="ARBA00049656"/>
    </source>
</evidence>
<dbReference type="PANTHER" id="PTHR43864:SF2">
    <property type="entry name" value="PUR OPERON REPRESSOR"/>
    <property type="match status" value="1"/>
</dbReference>
<dbReference type="GO" id="GO:0045892">
    <property type="term" value="P:negative regulation of DNA-templated transcription"/>
    <property type="evidence" value="ECO:0007669"/>
    <property type="project" value="InterPro"/>
</dbReference>
<proteinExistence type="inferred from homology"/>
<organism evidence="8 9">
    <name type="scientific">Abyssicoccus albus</name>
    <dbReference type="NCBI Taxonomy" id="1817405"/>
    <lineage>
        <taxon>Bacteria</taxon>
        <taxon>Bacillati</taxon>
        <taxon>Bacillota</taxon>
        <taxon>Bacilli</taxon>
        <taxon>Bacillales</taxon>
        <taxon>Abyssicoccaceae</taxon>
    </lineage>
</organism>